<dbReference type="EMBL" id="SNSC02000014">
    <property type="protein sequence ID" value="TID18466.1"/>
    <property type="molecule type" value="Genomic_DNA"/>
</dbReference>
<protein>
    <submittedName>
        <fullName evidence="1">Uncharacterized protein</fullName>
    </submittedName>
</protein>
<sequence>MSQASLLGLPVELRLETLGYLLLSGPQLIQAHKQDMNDPKSTPLDGDWCYPAILRANQQIHISVQISVNIWSTSALASRCAAITLSRHEIGRSISCTVFISDAMITFSTTHLSQSKGFIAASLVRYGER</sequence>
<evidence type="ECO:0000313" key="1">
    <source>
        <dbReference type="EMBL" id="TID18466.1"/>
    </source>
</evidence>
<proteinExistence type="predicted"/>
<keyword evidence="2" id="KW-1185">Reference proteome</keyword>
<dbReference type="AlphaFoldDB" id="A0A4Z1PAG1"/>
<accession>A0A4Z1PAG1</accession>
<organism evidence="1 2">
    <name type="scientific">Venturia nashicola</name>
    <dbReference type="NCBI Taxonomy" id="86259"/>
    <lineage>
        <taxon>Eukaryota</taxon>
        <taxon>Fungi</taxon>
        <taxon>Dikarya</taxon>
        <taxon>Ascomycota</taxon>
        <taxon>Pezizomycotina</taxon>
        <taxon>Dothideomycetes</taxon>
        <taxon>Pleosporomycetidae</taxon>
        <taxon>Venturiales</taxon>
        <taxon>Venturiaceae</taxon>
        <taxon>Venturia</taxon>
    </lineage>
</organism>
<name>A0A4Z1PAG1_9PEZI</name>
<reference evidence="1 2" key="1">
    <citation type="submission" date="2019-04" db="EMBL/GenBank/DDBJ databases">
        <title>High contiguity whole genome sequence and gene annotation resource for two Venturia nashicola isolates.</title>
        <authorList>
            <person name="Prokchorchik M."/>
            <person name="Won K."/>
            <person name="Lee Y."/>
            <person name="Choi E.D."/>
            <person name="Segonzac C."/>
            <person name="Sohn K.H."/>
        </authorList>
    </citation>
    <scope>NUCLEOTIDE SEQUENCE [LARGE SCALE GENOMIC DNA]</scope>
    <source>
        <strain evidence="1 2">PRI2</strain>
    </source>
</reference>
<comment type="caution">
    <text evidence="1">The sequence shown here is derived from an EMBL/GenBank/DDBJ whole genome shotgun (WGS) entry which is preliminary data.</text>
</comment>
<evidence type="ECO:0000313" key="2">
    <source>
        <dbReference type="Proteomes" id="UP000298493"/>
    </source>
</evidence>
<dbReference type="Proteomes" id="UP000298493">
    <property type="component" value="Unassembled WGS sequence"/>
</dbReference>
<gene>
    <name evidence="1" type="ORF">E6O75_ATG06542</name>
</gene>